<dbReference type="Gene3D" id="1.10.10.10">
    <property type="entry name" value="Winged helix-like DNA-binding domain superfamily/Winged helix DNA-binding domain"/>
    <property type="match status" value="1"/>
</dbReference>
<evidence type="ECO:0000313" key="3">
    <source>
        <dbReference type="Proteomes" id="UP000245639"/>
    </source>
</evidence>
<dbReference type="AlphaFoldDB" id="A0A2U1FA29"/>
<dbReference type="EMBL" id="QEKW01000007">
    <property type="protein sequence ID" value="PVZ09047.1"/>
    <property type="molecule type" value="Genomic_DNA"/>
</dbReference>
<dbReference type="InterPro" id="IPR009061">
    <property type="entry name" value="DNA-bd_dom_put_sf"/>
</dbReference>
<gene>
    <name evidence="2" type="ORF">C8D89_107210</name>
</gene>
<evidence type="ECO:0000313" key="2">
    <source>
        <dbReference type="EMBL" id="PVZ09047.1"/>
    </source>
</evidence>
<sequence length="71" mass="8235">MTNEKGRTMQNEEPERLWGVADVSAFLGVPVSTLYQWRYQGIGPAGRRVGRHVRYDPRDVRRWFAELDDAA</sequence>
<dbReference type="RefSeq" id="WP_243418131.1">
    <property type="nucleotide sequence ID" value="NZ_QEKW01000007.1"/>
</dbReference>
<dbReference type="Proteomes" id="UP000245639">
    <property type="component" value="Unassembled WGS sequence"/>
</dbReference>
<dbReference type="InterPro" id="IPR041657">
    <property type="entry name" value="HTH_17"/>
</dbReference>
<keyword evidence="3" id="KW-1185">Reference proteome</keyword>
<accession>A0A2U1FA29</accession>
<name>A0A2U1FA29_9PSEU</name>
<feature type="domain" description="Helix-turn-helix" evidence="1">
    <location>
        <begin position="20"/>
        <end position="66"/>
    </location>
</feature>
<organism evidence="2 3">
    <name type="scientific">Actinomycetospora cinnamomea</name>
    <dbReference type="NCBI Taxonomy" id="663609"/>
    <lineage>
        <taxon>Bacteria</taxon>
        <taxon>Bacillati</taxon>
        <taxon>Actinomycetota</taxon>
        <taxon>Actinomycetes</taxon>
        <taxon>Pseudonocardiales</taxon>
        <taxon>Pseudonocardiaceae</taxon>
        <taxon>Actinomycetospora</taxon>
    </lineage>
</organism>
<dbReference type="SUPFAM" id="SSF46955">
    <property type="entry name" value="Putative DNA-binding domain"/>
    <property type="match status" value="1"/>
</dbReference>
<protein>
    <submittedName>
        <fullName evidence="2">AlpA family transcriptional regulator</fullName>
    </submittedName>
</protein>
<proteinExistence type="predicted"/>
<dbReference type="Pfam" id="PF12728">
    <property type="entry name" value="HTH_17"/>
    <property type="match status" value="1"/>
</dbReference>
<evidence type="ECO:0000259" key="1">
    <source>
        <dbReference type="Pfam" id="PF12728"/>
    </source>
</evidence>
<dbReference type="InterPro" id="IPR036388">
    <property type="entry name" value="WH-like_DNA-bd_sf"/>
</dbReference>
<comment type="caution">
    <text evidence="2">The sequence shown here is derived from an EMBL/GenBank/DDBJ whole genome shotgun (WGS) entry which is preliminary data.</text>
</comment>
<reference evidence="2 3" key="1">
    <citation type="submission" date="2018-04" db="EMBL/GenBank/DDBJ databases">
        <title>Genomic Encyclopedia of Type Strains, Phase IV (KMG-IV): sequencing the most valuable type-strain genomes for metagenomic binning, comparative biology and taxonomic classification.</title>
        <authorList>
            <person name="Goeker M."/>
        </authorList>
    </citation>
    <scope>NUCLEOTIDE SEQUENCE [LARGE SCALE GENOMIC DNA]</scope>
    <source>
        <strain evidence="2 3">DSM 45771</strain>
    </source>
</reference>